<protein>
    <recommendedName>
        <fullName evidence="5">Urease accessory protein UreD</fullName>
    </recommendedName>
</protein>
<dbReference type="Pfam" id="PF01730">
    <property type="entry name" value="UreF"/>
    <property type="match status" value="1"/>
</dbReference>
<dbReference type="Gene3D" id="1.10.4190.10">
    <property type="entry name" value="Urease accessory protein UreF"/>
    <property type="match status" value="1"/>
</dbReference>
<keyword evidence="2" id="KW-0143">Chaperone</keyword>
<dbReference type="InterPro" id="IPR038277">
    <property type="entry name" value="UreF_sf"/>
</dbReference>
<comment type="similarity">
    <text evidence="3">Belongs to the UreF family.</text>
</comment>
<dbReference type="HAMAP" id="MF_01384">
    <property type="entry name" value="UreD"/>
    <property type="match status" value="1"/>
</dbReference>
<evidence type="ECO:0000256" key="2">
    <source>
        <dbReference type="ARBA" id="ARBA00023186"/>
    </source>
</evidence>
<dbReference type="PANTHER" id="PTHR33643">
    <property type="entry name" value="UREASE ACCESSORY PROTEIN D"/>
    <property type="match status" value="1"/>
</dbReference>
<dbReference type="Pfam" id="PF01774">
    <property type="entry name" value="UreD"/>
    <property type="match status" value="1"/>
</dbReference>
<evidence type="ECO:0000256" key="3">
    <source>
        <dbReference type="ARBA" id="ARBA00046339"/>
    </source>
</evidence>
<proteinExistence type="inferred from homology"/>
<evidence type="ECO:0000256" key="1">
    <source>
        <dbReference type="ARBA" id="ARBA00007177"/>
    </source>
</evidence>
<evidence type="ECO:0008006" key="5">
    <source>
        <dbReference type="Google" id="ProtNLM"/>
    </source>
</evidence>
<dbReference type="GO" id="GO:0016151">
    <property type="term" value="F:nickel cation binding"/>
    <property type="evidence" value="ECO:0007669"/>
    <property type="project" value="InterPro"/>
</dbReference>
<dbReference type="AlphaFoldDB" id="A0A7S3P8P6"/>
<dbReference type="EMBL" id="HBIM01015715">
    <property type="protein sequence ID" value="CAE0415247.1"/>
    <property type="molecule type" value="Transcribed_RNA"/>
</dbReference>
<accession>A0A7S3P8P6</accession>
<dbReference type="InterPro" id="IPR002669">
    <property type="entry name" value="UreD"/>
</dbReference>
<reference evidence="4" key="1">
    <citation type="submission" date="2021-01" db="EMBL/GenBank/DDBJ databases">
        <authorList>
            <person name="Corre E."/>
            <person name="Pelletier E."/>
            <person name="Niang G."/>
            <person name="Scheremetjew M."/>
            <person name="Finn R."/>
            <person name="Kale V."/>
            <person name="Holt S."/>
            <person name="Cochrane G."/>
            <person name="Meng A."/>
            <person name="Brown T."/>
            <person name="Cohen L."/>
        </authorList>
    </citation>
    <scope>NUCLEOTIDE SEQUENCE</scope>
    <source>
        <strain evidence="4">CCMP127</strain>
    </source>
</reference>
<organism evidence="4">
    <name type="scientific">Amphora coffeiformis</name>
    <dbReference type="NCBI Taxonomy" id="265554"/>
    <lineage>
        <taxon>Eukaryota</taxon>
        <taxon>Sar</taxon>
        <taxon>Stramenopiles</taxon>
        <taxon>Ochrophyta</taxon>
        <taxon>Bacillariophyta</taxon>
        <taxon>Bacillariophyceae</taxon>
        <taxon>Bacillariophycidae</taxon>
        <taxon>Thalassiophysales</taxon>
        <taxon>Catenulaceae</taxon>
        <taxon>Amphora</taxon>
    </lineage>
</organism>
<gene>
    <name evidence="4" type="ORF">ACOF00016_LOCUS12380</name>
</gene>
<dbReference type="PANTHER" id="PTHR33643:SF1">
    <property type="entry name" value="UREASE ACCESSORY PROTEIN D"/>
    <property type="match status" value="1"/>
</dbReference>
<evidence type="ECO:0000313" key="4">
    <source>
        <dbReference type="EMBL" id="CAE0415247.1"/>
    </source>
</evidence>
<name>A0A7S3P8P6_9STRA</name>
<comment type="similarity">
    <text evidence="1">Belongs to the UreD family.</text>
</comment>
<dbReference type="InterPro" id="IPR002639">
    <property type="entry name" value="UreF"/>
</dbReference>
<sequence>MILGRGELHWRYAKAGVTRMATVAAAVAKTALTPPAPPPSLSSVPKMMMVPTPLFTRVQTGLGHLVAQASKDTSKITRLVNVSHQAPFRWIPLRSSAAAKAGAAVVYGSNYGGGLLPGDSYETTIHVKPHARLGLLTQGSNRVYKQMRRTDYNYDSVTSSSPDRPSCITANYTVDADGLLVVAPDPMTPFGDSALKQKQSITLHPDGNLCFIDWVAAGRLAQAERWQQKSLSSRTEFKFTDQEQPILIDAIQLRDHQSTGMNWSNTQFNAYATLVLHGERLEQVKENCLALQTILASQFTSTRSMLDKDTHTLSADLDEIPSRMAGPVVMGVTPDAGREGTMVVRLAATANEDLYRVFHTCLAPLTGVFGHQFYHERIRAVHSAAVPFATVKASEGENNIEKPSVSPDCAPMRTTTSPTAHWLAHVLTDSSLPTGGFAHSAGLEAAAQLKIVQNVDDIEAYVHATVQSTLQLVTPTLASVHEAVKCNQLDVRWKDIHEELQAMLVANGPACRASLDQGTSLLRLARQWPDISLDRSIFATTPQAHYAPVFGVVTATSGLSLDETRHLLAYTTARDVVSTAVRLNLLGPLASVPLLARAHNAILHNDTTSASSCAPVLEALHPLHDVLAVRLFRT</sequence>